<feature type="compositionally biased region" description="Acidic residues" evidence="1">
    <location>
        <begin position="255"/>
        <end position="268"/>
    </location>
</feature>
<feature type="compositionally biased region" description="Acidic residues" evidence="1">
    <location>
        <begin position="231"/>
        <end position="245"/>
    </location>
</feature>
<dbReference type="OMA" id="GPVTKWE"/>
<evidence type="ECO:0000313" key="3">
    <source>
        <dbReference type="Proteomes" id="UP000076078"/>
    </source>
</evidence>
<name>A0A151ZCQ0_TIELA</name>
<gene>
    <name evidence="2" type="ORF">DLAC_07508</name>
</gene>
<accession>A0A151ZCQ0</accession>
<keyword evidence="3" id="KW-1185">Reference proteome</keyword>
<proteinExistence type="predicted"/>
<feature type="compositionally biased region" description="Low complexity" evidence="1">
    <location>
        <begin position="271"/>
        <end position="283"/>
    </location>
</feature>
<reference evidence="2 3" key="1">
    <citation type="submission" date="2015-12" db="EMBL/GenBank/DDBJ databases">
        <title>Dictyostelia acquired genes for synthesis and detection of signals that induce cell-type specialization by lateral gene transfer from prokaryotes.</title>
        <authorList>
            <person name="Gloeckner G."/>
            <person name="Schaap P."/>
        </authorList>
    </citation>
    <scope>NUCLEOTIDE SEQUENCE [LARGE SCALE GENOMIC DNA]</scope>
    <source>
        <strain evidence="2 3">TK</strain>
    </source>
</reference>
<dbReference type="InParanoid" id="A0A151ZCQ0"/>
<evidence type="ECO:0000313" key="2">
    <source>
        <dbReference type="EMBL" id="KYQ91726.1"/>
    </source>
</evidence>
<dbReference type="AlphaFoldDB" id="A0A151ZCQ0"/>
<feature type="region of interest" description="Disordered" evidence="1">
    <location>
        <begin position="148"/>
        <end position="293"/>
    </location>
</feature>
<feature type="compositionally biased region" description="Polar residues" evidence="1">
    <location>
        <begin position="158"/>
        <end position="171"/>
    </location>
</feature>
<dbReference type="FunCoup" id="A0A151ZCQ0">
    <property type="interactions" value="61"/>
</dbReference>
<sequence>MEEKKKIYNQQLIMNLYSKIQLKWVCGAKPVIRLVNSMNKGKSSFKGPVSKWEKKWVTVGQMKLLKWVPLKIKKPTGQLKNKDGIVAKTPNNAPIMSRAKRATGTSNKNDNAEQITDNYNDNFFASLPKTRRAAKKFDHLQKKQLHEAGFIMKEDGESVSTPDDQMSQRSNKAPKKPAGRPKSTSEILSSEENQSDSNSIGGNSTINTTIANADHGKDTLMNDINSNKHEDDEDDSKMDDSSSDEDGQHANNNQTEDDDDDDDDDSEDQGTNNNNSTTQNTDENTNEELFNFK</sequence>
<dbReference type="OrthoDB" id="21353at2759"/>
<protein>
    <submittedName>
        <fullName evidence="2">Uncharacterized protein</fullName>
    </submittedName>
</protein>
<comment type="caution">
    <text evidence="2">The sequence shown here is derived from an EMBL/GenBank/DDBJ whole genome shotgun (WGS) entry which is preliminary data.</text>
</comment>
<dbReference type="Proteomes" id="UP000076078">
    <property type="component" value="Unassembled WGS sequence"/>
</dbReference>
<evidence type="ECO:0000256" key="1">
    <source>
        <dbReference type="SAM" id="MobiDB-lite"/>
    </source>
</evidence>
<organism evidence="2 3">
    <name type="scientific">Tieghemostelium lacteum</name>
    <name type="common">Slime mold</name>
    <name type="synonym">Dictyostelium lacteum</name>
    <dbReference type="NCBI Taxonomy" id="361077"/>
    <lineage>
        <taxon>Eukaryota</taxon>
        <taxon>Amoebozoa</taxon>
        <taxon>Evosea</taxon>
        <taxon>Eumycetozoa</taxon>
        <taxon>Dictyostelia</taxon>
        <taxon>Dictyosteliales</taxon>
        <taxon>Raperosteliaceae</taxon>
        <taxon>Tieghemostelium</taxon>
    </lineage>
</organism>
<dbReference type="EMBL" id="LODT01000034">
    <property type="protein sequence ID" value="KYQ91726.1"/>
    <property type="molecule type" value="Genomic_DNA"/>
</dbReference>
<feature type="compositionally biased region" description="Basic and acidic residues" evidence="1">
    <location>
        <begin position="214"/>
        <end position="230"/>
    </location>
</feature>
<feature type="compositionally biased region" description="Polar residues" evidence="1">
    <location>
        <begin position="182"/>
        <end position="211"/>
    </location>
</feature>